<dbReference type="NCBIfam" id="TIGR00229">
    <property type="entry name" value="sensory_box"/>
    <property type="match status" value="1"/>
</dbReference>
<protein>
    <submittedName>
        <fullName evidence="2">PAS domain-containing protein</fullName>
    </submittedName>
</protein>
<evidence type="ECO:0000313" key="2">
    <source>
        <dbReference type="EMBL" id="UOQ69611.1"/>
    </source>
</evidence>
<dbReference type="EMBL" id="CP095067">
    <property type="protein sequence ID" value="UOQ69611.1"/>
    <property type="molecule type" value="Genomic_DNA"/>
</dbReference>
<dbReference type="RefSeq" id="WP_245127457.1">
    <property type="nucleotide sequence ID" value="NZ_CP095067.1"/>
</dbReference>
<dbReference type="Proteomes" id="UP000830401">
    <property type="component" value="Plasmid unnamed6"/>
</dbReference>
<dbReference type="InterPro" id="IPR035965">
    <property type="entry name" value="PAS-like_dom_sf"/>
</dbReference>
<dbReference type="SUPFAM" id="SSF55785">
    <property type="entry name" value="PYP-like sensor domain (PAS domain)"/>
    <property type="match status" value="1"/>
</dbReference>
<dbReference type="CDD" id="cd00130">
    <property type="entry name" value="PAS"/>
    <property type="match status" value="1"/>
</dbReference>
<dbReference type="InterPro" id="IPR000014">
    <property type="entry name" value="PAS"/>
</dbReference>
<dbReference type="Pfam" id="PF13188">
    <property type="entry name" value="PAS_8"/>
    <property type="match status" value="1"/>
</dbReference>
<accession>A0ABY4GFK2</accession>
<evidence type="ECO:0000259" key="1">
    <source>
        <dbReference type="SMART" id="SM00091"/>
    </source>
</evidence>
<name>A0ABY4GFK2_9BACT</name>
<dbReference type="Gene3D" id="3.30.450.20">
    <property type="entry name" value="PAS domain"/>
    <property type="match status" value="1"/>
</dbReference>
<reference evidence="2" key="1">
    <citation type="submission" date="2022-04" db="EMBL/GenBank/DDBJ databases">
        <title>Hymenobacter sp. isolated from the air.</title>
        <authorList>
            <person name="Won M."/>
            <person name="Lee C.-M."/>
            <person name="Woen H.-Y."/>
            <person name="Kwon S.-W."/>
        </authorList>
    </citation>
    <scope>NUCLEOTIDE SEQUENCE</scope>
    <source>
        <strain evidence="2">5420S-77</strain>
        <plasmid evidence="2">unnamed6</plasmid>
    </source>
</reference>
<gene>
    <name evidence="2" type="ORF">MUN86_29345</name>
</gene>
<evidence type="ECO:0000313" key="3">
    <source>
        <dbReference type="Proteomes" id="UP000830401"/>
    </source>
</evidence>
<dbReference type="SMART" id="SM00091">
    <property type="entry name" value="PAS"/>
    <property type="match status" value="1"/>
</dbReference>
<geneLocation type="plasmid" evidence="2 3">
    <name>unnamed6</name>
</geneLocation>
<keyword evidence="2" id="KW-0614">Plasmid</keyword>
<organism evidence="2 3">
    <name type="scientific">Hymenobacter volaticus</name>
    <dbReference type="NCBI Taxonomy" id="2932254"/>
    <lineage>
        <taxon>Bacteria</taxon>
        <taxon>Pseudomonadati</taxon>
        <taxon>Bacteroidota</taxon>
        <taxon>Cytophagia</taxon>
        <taxon>Cytophagales</taxon>
        <taxon>Hymenobacteraceae</taxon>
        <taxon>Hymenobacter</taxon>
    </lineage>
</organism>
<sequence length="87" mass="10078">MASIVHEGEQARFRTVFENSPLSQKIITPDLTIRQANQVVVEMLGCTRVEGVVGHKILEFAHPDHRADWQQLQERLWEHKMRFGCVP</sequence>
<feature type="domain" description="PAS" evidence="1">
    <location>
        <begin position="11"/>
        <end position="77"/>
    </location>
</feature>
<proteinExistence type="predicted"/>
<keyword evidence="3" id="KW-1185">Reference proteome</keyword>